<dbReference type="NCBIfam" id="NF007797">
    <property type="entry name" value="PRK10502.1"/>
    <property type="match status" value="1"/>
</dbReference>
<dbReference type="Proteomes" id="UP000093962">
    <property type="component" value="Unassembled WGS sequence"/>
</dbReference>
<dbReference type="Pfam" id="PF00132">
    <property type="entry name" value="Hexapep"/>
    <property type="match status" value="1"/>
</dbReference>
<dbReference type="AlphaFoldDB" id="A0A1A0MP33"/>
<evidence type="ECO:0000256" key="2">
    <source>
        <dbReference type="ARBA" id="ARBA00022679"/>
    </source>
</evidence>
<evidence type="ECO:0000256" key="1">
    <source>
        <dbReference type="ARBA" id="ARBA00007274"/>
    </source>
</evidence>
<evidence type="ECO:0000313" key="4">
    <source>
        <dbReference type="EMBL" id="OBA86533.1"/>
    </source>
</evidence>
<accession>A0A1A0MP33</accession>
<dbReference type="GO" id="GO:0005829">
    <property type="term" value="C:cytosol"/>
    <property type="evidence" value="ECO:0007669"/>
    <property type="project" value="TreeGrafter"/>
</dbReference>
<dbReference type="PANTHER" id="PTHR23416">
    <property type="entry name" value="SIALIC ACID SYNTHASE-RELATED"/>
    <property type="match status" value="1"/>
</dbReference>
<dbReference type="InterPro" id="IPR001451">
    <property type="entry name" value="Hexapep"/>
</dbReference>
<comment type="caution">
    <text evidence="4">The sequence shown here is derived from an EMBL/GenBank/DDBJ whole genome shotgun (WGS) entry which is preliminary data.</text>
</comment>
<comment type="similarity">
    <text evidence="1">Belongs to the transferase hexapeptide repeat family.</text>
</comment>
<protein>
    <submittedName>
        <fullName evidence="4">Colanic acid biosynthesis acetyltransferase WcaF</fullName>
    </submittedName>
</protein>
<keyword evidence="3" id="KW-0677">Repeat</keyword>
<dbReference type="Gene3D" id="2.160.10.10">
    <property type="entry name" value="Hexapeptide repeat proteins"/>
    <property type="match status" value="1"/>
</dbReference>
<dbReference type="GO" id="GO:0008374">
    <property type="term" value="F:O-acyltransferase activity"/>
    <property type="evidence" value="ECO:0007669"/>
    <property type="project" value="TreeGrafter"/>
</dbReference>
<dbReference type="EMBL" id="LZSF01000145">
    <property type="protein sequence ID" value="OBA86533.1"/>
    <property type="molecule type" value="Genomic_DNA"/>
</dbReference>
<proteinExistence type="inferred from homology"/>
<dbReference type="PANTHER" id="PTHR23416:SF23">
    <property type="entry name" value="ACETYLTRANSFERASE C18B11.09C-RELATED"/>
    <property type="match status" value="1"/>
</dbReference>
<sequence>MFKSPDSQRGRPAWFVQLWWIVDALLVRPTPQFLYAWRRSVLRLFGATIGKDVLIRPGVRVTYPWKLVVGDHCWIGDNVVIYTIDQITLGDQVVVSQEAYLCAGTHDPRDVSFPVVASPVTVEPECWIAARAFVGPGVRIGRGAVVGACSVVQADVPPATIVAGFPARAIQKRKPRLRPADGFDKTLNGLRTAHTK</sequence>
<dbReference type="InterPro" id="IPR011004">
    <property type="entry name" value="Trimer_LpxA-like_sf"/>
</dbReference>
<evidence type="ECO:0000256" key="3">
    <source>
        <dbReference type="ARBA" id="ARBA00022737"/>
    </source>
</evidence>
<gene>
    <name evidence="4" type="ORF">A5642_22470</name>
</gene>
<reference evidence="4 5" key="1">
    <citation type="submission" date="2016-06" db="EMBL/GenBank/DDBJ databases">
        <authorList>
            <person name="Kjaerup R.B."/>
            <person name="Dalgaard T.S."/>
            <person name="Juul-Madsen H.R."/>
        </authorList>
    </citation>
    <scope>NUCLEOTIDE SEQUENCE [LARGE SCALE GENOMIC DNA]</scope>
    <source>
        <strain evidence="4 5">1199456.5</strain>
    </source>
</reference>
<dbReference type="SUPFAM" id="SSF51161">
    <property type="entry name" value="Trimeric LpxA-like enzymes"/>
    <property type="match status" value="1"/>
</dbReference>
<dbReference type="InterPro" id="IPR018357">
    <property type="entry name" value="Hexapep_transf_CS"/>
</dbReference>
<name>A0A1A0MP33_MYCMU</name>
<dbReference type="OrthoDB" id="2643438at2"/>
<keyword evidence="2 4" id="KW-0808">Transferase</keyword>
<dbReference type="CDD" id="cd05825">
    <property type="entry name" value="LbH_wcaF_like"/>
    <property type="match status" value="1"/>
</dbReference>
<dbReference type="PROSITE" id="PS00101">
    <property type="entry name" value="HEXAPEP_TRANSFERASES"/>
    <property type="match status" value="1"/>
</dbReference>
<dbReference type="InterPro" id="IPR051159">
    <property type="entry name" value="Hexapeptide_acetyltransf"/>
</dbReference>
<dbReference type="Pfam" id="PF14602">
    <property type="entry name" value="Hexapep_2"/>
    <property type="match status" value="1"/>
</dbReference>
<evidence type="ECO:0000313" key="5">
    <source>
        <dbReference type="Proteomes" id="UP000093962"/>
    </source>
</evidence>
<organism evidence="4 5">
    <name type="scientific">Mycolicibacterium mucogenicum</name>
    <name type="common">Mycobacterium mucogenicum</name>
    <dbReference type="NCBI Taxonomy" id="56689"/>
    <lineage>
        <taxon>Bacteria</taxon>
        <taxon>Bacillati</taxon>
        <taxon>Actinomycetota</taxon>
        <taxon>Actinomycetes</taxon>
        <taxon>Mycobacteriales</taxon>
        <taxon>Mycobacteriaceae</taxon>
        <taxon>Mycolicibacterium</taxon>
    </lineage>
</organism>